<gene>
    <name evidence="3" type="ORF">ABMA28_007480</name>
</gene>
<evidence type="ECO:0000313" key="4">
    <source>
        <dbReference type="Proteomes" id="UP001549921"/>
    </source>
</evidence>
<feature type="coiled-coil region" evidence="1">
    <location>
        <begin position="466"/>
        <end position="539"/>
    </location>
</feature>
<feature type="compositionally biased region" description="Polar residues" evidence="2">
    <location>
        <begin position="649"/>
        <end position="662"/>
    </location>
</feature>
<accession>A0ABD0SHN5</accession>
<feature type="region of interest" description="Disordered" evidence="2">
    <location>
        <begin position="645"/>
        <end position="686"/>
    </location>
</feature>
<feature type="coiled-coil region" evidence="1">
    <location>
        <begin position="192"/>
        <end position="430"/>
    </location>
</feature>
<keyword evidence="1" id="KW-0175">Coiled coil</keyword>
<sequence length="686" mass="77975">MDIGDISKVANRKRLNVDAEKLREKVTRETAKIIKLKVAQDTAYWDLKEKLQQVEGNHERLQQNMVEVQMQHEAISGQYQDELRLRPETLNKMSSTREICDVLEEYSERLKETLSRCKNDQATLCEAYQKSGQLVRDIKIKHLQDDEKNKQLIERLEEKVKLTSEHQNQLLQYFTAAKQQGDAELADTKQKLAVAVGQKDELLATVNELQRKLDLNHHDLQKKEESISSLQNDMKQLLHEFNLQASDMKNTMINQDKDLKEATESNEALKKALNNQETFTRSICDQNNQLQEKISALEEENIATNNAIKDLDAKLQVATEKNDDYKTVVAILNEKQEDLKKAIIQKDELQKATEAEIQNLKDKQSALECAKAEVVSELVASKEDCEAKAAHIQELEMLVEDLQKKLADGKIELEQLKASSTQQIKDLTDTVTSKDKELDTKASTIAQLMTELKAATDARGKLELSAQKMKKDADAEREAARDKEKKITKQVEQLEIVVRSKDDELSKQMSIILETRAEKERLQDKIQSMQNTIDNIQKELTGRVLPSVNRLPPEQDDNAVMCAPSKDLSPKLPTPQFAVPRNEPKQLDSMLFNLFSDGSMDGDTIDPSEVNRRFEALSRGERVAPMPLNLLKRRAGVPAAHGGLKYKASTANDEPISLSQVKSDLKKQDKTFFKNKRADPKSKKLK</sequence>
<dbReference type="AlphaFoldDB" id="A0ABD0SHN5"/>
<dbReference type="Proteomes" id="UP001549921">
    <property type="component" value="Unassembled WGS sequence"/>
</dbReference>
<proteinExistence type="predicted"/>
<evidence type="ECO:0000256" key="2">
    <source>
        <dbReference type="SAM" id="MobiDB-lite"/>
    </source>
</evidence>
<protein>
    <submittedName>
        <fullName evidence="3">Uncharacterized protein</fullName>
    </submittedName>
</protein>
<dbReference type="EMBL" id="JBEDNZ010000020">
    <property type="protein sequence ID" value="KAL0819355.1"/>
    <property type="molecule type" value="Genomic_DNA"/>
</dbReference>
<comment type="caution">
    <text evidence="3">The sequence shown here is derived from an EMBL/GenBank/DDBJ whole genome shotgun (WGS) entry which is preliminary data.</text>
</comment>
<evidence type="ECO:0000313" key="3">
    <source>
        <dbReference type="EMBL" id="KAL0819355.1"/>
    </source>
</evidence>
<reference evidence="3 4" key="1">
    <citation type="submission" date="2024-06" db="EMBL/GenBank/DDBJ databases">
        <title>A chromosome-level genome assembly of beet webworm, Loxostege sticticalis.</title>
        <authorList>
            <person name="Zhang Y."/>
        </authorList>
    </citation>
    <scope>NUCLEOTIDE SEQUENCE [LARGE SCALE GENOMIC DNA]</scope>
    <source>
        <strain evidence="3">AQ028</strain>
        <tissue evidence="3">Male pupae</tissue>
    </source>
</reference>
<feature type="coiled-coil region" evidence="1">
    <location>
        <begin position="12"/>
        <end position="71"/>
    </location>
</feature>
<organism evidence="3 4">
    <name type="scientific">Loxostege sticticalis</name>
    <name type="common">Beet webworm moth</name>
    <dbReference type="NCBI Taxonomy" id="481309"/>
    <lineage>
        <taxon>Eukaryota</taxon>
        <taxon>Metazoa</taxon>
        <taxon>Ecdysozoa</taxon>
        <taxon>Arthropoda</taxon>
        <taxon>Hexapoda</taxon>
        <taxon>Insecta</taxon>
        <taxon>Pterygota</taxon>
        <taxon>Neoptera</taxon>
        <taxon>Endopterygota</taxon>
        <taxon>Lepidoptera</taxon>
        <taxon>Glossata</taxon>
        <taxon>Ditrysia</taxon>
        <taxon>Pyraloidea</taxon>
        <taxon>Crambidae</taxon>
        <taxon>Pyraustinae</taxon>
        <taxon>Loxostege</taxon>
    </lineage>
</organism>
<name>A0ABD0SHN5_LOXSC</name>
<feature type="compositionally biased region" description="Basic and acidic residues" evidence="2">
    <location>
        <begin position="663"/>
        <end position="686"/>
    </location>
</feature>
<evidence type="ECO:0000256" key="1">
    <source>
        <dbReference type="SAM" id="Coils"/>
    </source>
</evidence>